<dbReference type="PROSITE" id="PS00936">
    <property type="entry name" value="RIBOSOMAL_L35"/>
    <property type="match status" value="1"/>
</dbReference>
<organism evidence="7 8">
    <name type="scientific">Candidatus Roizmanbacteria bacterium GW2011_GWA2_32_13</name>
    <dbReference type="NCBI Taxonomy" id="1618475"/>
    <lineage>
        <taxon>Bacteria</taxon>
        <taxon>Candidatus Roizmaniibacteriota</taxon>
    </lineage>
</organism>
<protein>
    <recommendedName>
        <fullName evidence="4 5">Large ribosomal subunit protein bL35</fullName>
    </recommendedName>
</protein>
<evidence type="ECO:0000256" key="1">
    <source>
        <dbReference type="ARBA" id="ARBA00006598"/>
    </source>
</evidence>
<dbReference type="InterPro" id="IPR001706">
    <property type="entry name" value="Ribosomal_bL35"/>
</dbReference>
<dbReference type="InterPro" id="IPR037229">
    <property type="entry name" value="Ribosomal_bL35_sf"/>
</dbReference>
<dbReference type="HAMAP" id="MF_00514">
    <property type="entry name" value="Ribosomal_bL35"/>
    <property type="match status" value="1"/>
</dbReference>
<dbReference type="AlphaFoldDB" id="A0A0G0BP75"/>
<gene>
    <name evidence="5" type="primary">rpmI</name>
    <name evidence="7" type="ORF">UR23_C0054G0003</name>
</gene>
<evidence type="ECO:0000256" key="3">
    <source>
        <dbReference type="ARBA" id="ARBA00023274"/>
    </source>
</evidence>
<evidence type="ECO:0000313" key="7">
    <source>
        <dbReference type="EMBL" id="KKP32847.1"/>
    </source>
</evidence>
<dbReference type="GO" id="GO:0003735">
    <property type="term" value="F:structural constituent of ribosome"/>
    <property type="evidence" value="ECO:0007669"/>
    <property type="project" value="InterPro"/>
</dbReference>
<dbReference type="Gene3D" id="4.10.410.60">
    <property type="match status" value="1"/>
</dbReference>
<dbReference type="SUPFAM" id="SSF143034">
    <property type="entry name" value="L35p-like"/>
    <property type="match status" value="1"/>
</dbReference>
<evidence type="ECO:0000313" key="8">
    <source>
        <dbReference type="Proteomes" id="UP000034349"/>
    </source>
</evidence>
<proteinExistence type="inferred from homology"/>
<keyword evidence="3 5" id="KW-0687">Ribonucleoprotein</keyword>
<reference evidence="7 8" key="1">
    <citation type="journal article" date="2015" name="Nature">
        <title>rRNA introns, odd ribosomes, and small enigmatic genomes across a large radiation of phyla.</title>
        <authorList>
            <person name="Brown C.T."/>
            <person name="Hug L.A."/>
            <person name="Thomas B.C."/>
            <person name="Sharon I."/>
            <person name="Castelle C.J."/>
            <person name="Singh A."/>
            <person name="Wilkins M.J."/>
            <person name="Williams K.H."/>
            <person name="Banfield J.F."/>
        </authorList>
    </citation>
    <scope>NUCLEOTIDE SEQUENCE [LARGE SCALE GENOMIC DNA]</scope>
</reference>
<sequence length="65" mass="7464">MSKAKTNKSVKKRFIITKTGKVLYRPGGLNHFLSKKSGKKIRAKRNLRELTGTLSKSIKRFLPYN</sequence>
<evidence type="ECO:0000256" key="6">
    <source>
        <dbReference type="RuleBase" id="RU000568"/>
    </source>
</evidence>
<dbReference type="EMBL" id="LBOK01000054">
    <property type="protein sequence ID" value="KKP32847.1"/>
    <property type="molecule type" value="Genomic_DNA"/>
</dbReference>
<dbReference type="PRINTS" id="PR00064">
    <property type="entry name" value="RIBOSOMALL35"/>
</dbReference>
<evidence type="ECO:0000256" key="5">
    <source>
        <dbReference type="HAMAP-Rule" id="MF_00514"/>
    </source>
</evidence>
<evidence type="ECO:0000256" key="2">
    <source>
        <dbReference type="ARBA" id="ARBA00022980"/>
    </source>
</evidence>
<dbReference type="InterPro" id="IPR021137">
    <property type="entry name" value="Ribosomal_bL35-like"/>
</dbReference>
<name>A0A0G0BP75_9BACT</name>
<dbReference type="FunFam" id="4.10.410.60:FF:000001">
    <property type="entry name" value="50S ribosomal protein L35"/>
    <property type="match status" value="1"/>
</dbReference>
<dbReference type="NCBIfam" id="TIGR00001">
    <property type="entry name" value="rpmI_bact"/>
    <property type="match status" value="1"/>
</dbReference>
<evidence type="ECO:0000256" key="4">
    <source>
        <dbReference type="ARBA" id="ARBA00071664"/>
    </source>
</evidence>
<dbReference type="InterPro" id="IPR018265">
    <property type="entry name" value="Ribosomal_bL35_CS"/>
</dbReference>
<dbReference type="GO" id="GO:1990904">
    <property type="term" value="C:ribonucleoprotein complex"/>
    <property type="evidence" value="ECO:0007669"/>
    <property type="project" value="UniProtKB-KW"/>
</dbReference>
<dbReference type="GO" id="GO:0005840">
    <property type="term" value="C:ribosome"/>
    <property type="evidence" value="ECO:0007669"/>
    <property type="project" value="UniProtKB-KW"/>
</dbReference>
<keyword evidence="2 5" id="KW-0689">Ribosomal protein</keyword>
<comment type="caution">
    <text evidence="7">The sequence shown here is derived from an EMBL/GenBank/DDBJ whole genome shotgun (WGS) entry which is preliminary data.</text>
</comment>
<accession>A0A0G0BP75</accession>
<dbReference type="Proteomes" id="UP000034349">
    <property type="component" value="Unassembled WGS sequence"/>
</dbReference>
<comment type="similarity">
    <text evidence="1 5 6">Belongs to the bacterial ribosomal protein bL35 family.</text>
</comment>
<dbReference type="GO" id="GO:0006412">
    <property type="term" value="P:translation"/>
    <property type="evidence" value="ECO:0007669"/>
    <property type="project" value="UniProtKB-UniRule"/>
</dbReference>
<dbReference type="Pfam" id="PF01632">
    <property type="entry name" value="Ribosomal_L35p"/>
    <property type="match status" value="1"/>
</dbReference>